<dbReference type="Pfam" id="PF04014">
    <property type="entry name" value="MazE_antitoxin"/>
    <property type="match status" value="1"/>
</dbReference>
<feature type="domain" description="SpoVT-AbrB" evidence="2">
    <location>
        <begin position="5"/>
        <end position="50"/>
    </location>
</feature>
<dbReference type="KEGG" id="pmar:B0X71_03270"/>
<evidence type="ECO:0000256" key="1">
    <source>
        <dbReference type="PROSITE-ProRule" id="PRU01076"/>
    </source>
</evidence>
<dbReference type="GO" id="GO:0003677">
    <property type="term" value="F:DNA binding"/>
    <property type="evidence" value="ECO:0007669"/>
    <property type="project" value="UniProtKB-UniRule"/>
</dbReference>
<evidence type="ECO:0000313" key="4">
    <source>
        <dbReference type="Proteomes" id="UP000188184"/>
    </source>
</evidence>
<dbReference type="AlphaFoldDB" id="A0A1Q2L4H8"/>
<dbReference type="NCBIfam" id="TIGR01439">
    <property type="entry name" value="lp_hng_hel_AbrB"/>
    <property type="match status" value="1"/>
</dbReference>
<accession>A0A1Q2L4H8</accession>
<dbReference type="InterPro" id="IPR007159">
    <property type="entry name" value="SpoVT-AbrB_dom"/>
</dbReference>
<organism evidence="3 4">
    <name type="scientific">Planococcus lenghuensis</name>
    <dbReference type="NCBI Taxonomy" id="2213202"/>
    <lineage>
        <taxon>Bacteria</taxon>
        <taxon>Bacillati</taxon>
        <taxon>Bacillota</taxon>
        <taxon>Bacilli</taxon>
        <taxon>Bacillales</taxon>
        <taxon>Caryophanaceae</taxon>
        <taxon>Planococcus</taxon>
    </lineage>
</organism>
<dbReference type="PROSITE" id="PS51740">
    <property type="entry name" value="SPOVT_ABRB"/>
    <property type="match status" value="1"/>
</dbReference>
<evidence type="ECO:0000259" key="2">
    <source>
        <dbReference type="PROSITE" id="PS51740"/>
    </source>
</evidence>
<sequence length="96" mass="10798">MEVESAVINIKKKGQITLPVAFRTALGLEEDDQLEVSLEDGRVVLTPVITIAKDQAWFWKKEWQEGEREAQHDIDTGNVKSFTDVEDAIASLRNGE</sequence>
<dbReference type="InterPro" id="IPR037914">
    <property type="entry name" value="SpoVT-AbrB_sf"/>
</dbReference>
<dbReference type="SUPFAM" id="SSF89447">
    <property type="entry name" value="AbrB/MazE/MraZ-like"/>
    <property type="match status" value="1"/>
</dbReference>
<keyword evidence="1" id="KW-0238">DNA-binding</keyword>
<dbReference type="SMART" id="SM00966">
    <property type="entry name" value="SpoVT_AbrB"/>
    <property type="match status" value="1"/>
</dbReference>
<protein>
    <recommendedName>
        <fullName evidence="2">SpoVT-AbrB domain-containing protein</fullName>
    </recommendedName>
</protein>
<keyword evidence="4" id="KW-1185">Reference proteome</keyword>
<dbReference type="Proteomes" id="UP000188184">
    <property type="component" value="Chromosome"/>
</dbReference>
<dbReference type="EMBL" id="CP019640">
    <property type="protein sequence ID" value="AQQ54977.1"/>
    <property type="molecule type" value="Genomic_DNA"/>
</dbReference>
<dbReference type="Gene3D" id="2.10.260.10">
    <property type="match status" value="1"/>
</dbReference>
<proteinExistence type="predicted"/>
<evidence type="ECO:0000313" key="3">
    <source>
        <dbReference type="EMBL" id="AQQ54977.1"/>
    </source>
</evidence>
<name>A0A1Q2L4H8_9BACL</name>
<gene>
    <name evidence="3" type="ORF">B0X71_03270</name>
</gene>
<reference evidence="3 4" key="1">
    <citation type="submission" date="2017-02" db="EMBL/GenBank/DDBJ databases">
        <title>The complete genomic sequence of a novel cold adapted crude oil-degrading bacterium Planococcus qaidamina Y42.</title>
        <authorList>
            <person name="Yang R."/>
        </authorList>
    </citation>
    <scope>NUCLEOTIDE SEQUENCE [LARGE SCALE GENOMIC DNA]</scope>
    <source>
        <strain evidence="3 4">Y42</strain>
    </source>
</reference>